<dbReference type="EMBL" id="JQ278716">
    <property type="protein sequence ID" value="AFA35835.1"/>
    <property type="molecule type" value="Genomic_DNA"/>
</dbReference>
<keyword evidence="2" id="KW-0150">Chloroplast</keyword>
<organism evidence="2">
    <name type="scientific">Pseudococcomyxa simplex</name>
    <dbReference type="NCBI Taxonomy" id="464287"/>
    <lineage>
        <taxon>Eukaryota</taxon>
        <taxon>Viridiplantae</taxon>
        <taxon>Chlorophyta</taxon>
        <taxon>core chlorophytes</taxon>
        <taxon>Trebouxiophyceae</taxon>
        <taxon>Chlorellales</taxon>
        <taxon>Oocystaceae</taxon>
        <taxon>Pseudococcomyxa</taxon>
    </lineage>
</organism>
<keyword evidence="2" id="KW-0934">Plastid</keyword>
<sequence>MILPYNLPEIAFYLEVPIKPRFGSLSSDAHFATLTGSRKPVINPTPYQKSVAVGTILGDSYFTSRKYLQVEHSTQQASYVEWKHSVFTNVAGKISDVSRVHPKTGVDSTSKRFYTNKSFQDLEPLFYKTEGGERRKVIPPGIGDLLDPVSLATWYMDDGGKAQNTPKGAYINVSSFSEPKRELLRDSVNTVFGLKTRLHKAGGNNQWNIYVPAESYDKFKEIVSPTVSQVPGMLYKIEG</sequence>
<proteinExistence type="predicted"/>
<dbReference type="InterPro" id="IPR004860">
    <property type="entry name" value="LAGLIDADG_dom"/>
</dbReference>
<dbReference type="AlphaFoldDB" id="I1TJ16"/>
<dbReference type="Gene3D" id="3.10.28.10">
    <property type="entry name" value="Homing endonucleases"/>
    <property type="match status" value="2"/>
</dbReference>
<dbReference type="GO" id="GO:0004519">
    <property type="term" value="F:endonuclease activity"/>
    <property type="evidence" value="ECO:0007669"/>
    <property type="project" value="UniProtKB-KW"/>
</dbReference>
<name>I1TJ16_9CHLO</name>
<dbReference type="InterPro" id="IPR027434">
    <property type="entry name" value="Homing_endonucl"/>
</dbReference>
<dbReference type="Pfam" id="PF03161">
    <property type="entry name" value="LAGLIDADG_2"/>
    <property type="match status" value="1"/>
</dbReference>
<keyword evidence="2" id="KW-0378">Hydrolase</keyword>
<keyword evidence="2" id="KW-0255">Endonuclease</keyword>
<geneLocation type="chloroplast" evidence="2"/>
<evidence type="ECO:0000259" key="1">
    <source>
        <dbReference type="Pfam" id="PF03161"/>
    </source>
</evidence>
<feature type="domain" description="Homing endonuclease LAGLIDADG" evidence="1">
    <location>
        <begin position="50"/>
        <end position="219"/>
    </location>
</feature>
<accession>I1TJ16</accession>
<protein>
    <submittedName>
        <fullName evidence="2">Putative LAGLIDADG homing endonuclease</fullName>
    </submittedName>
</protein>
<reference evidence="2" key="1">
    <citation type="submission" date="2011-12" db="EMBL/GenBank/DDBJ databases">
        <title>Newly identified LAGLIDADG homing endonucleases in the chloroplast LSU rDNA of Coccomyxa algae.</title>
        <authorList>
            <person name="Alvarez R."/>
            <person name="Del Hoyo A."/>
            <person name="Casano L.M."/>
            <person name="Barreno E."/>
            <person name="Del Campo E.M."/>
        </authorList>
    </citation>
    <scope>NUCLEOTIDE SEQUENCE</scope>
    <source>
        <strain evidence="2">SAG 216-8</strain>
    </source>
</reference>
<keyword evidence="2" id="KW-0540">Nuclease</keyword>
<evidence type="ECO:0000313" key="2">
    <source>
        <dbReference type="EMBL" id="AFA35835.1"/>
    </source>
</evidence>
<dbReference type="SUPFAM" id="SSF55608">
    <property type="entry name" value="Homing endonucleases"/>
    <property type="match status" value="1"/>
</dbReference>